<name>A0ABQ3VE20_9CHLR</name>
<protein>
    <recommendedName>
        <fullName evidence="1">Helix-turn-helix domain-containing protein</fullName>
    </recommendedName>
</protein>
<dbReference type="NCBIfam" id="TIGR01764">
    <property type="entry name" value="excise"/>
    <property type="match status" value="1"/>
</dbReference>
<dbReference type="EMBL" id="BNJJ01000006">
    <property type="protein sequence ID" value="GHO84392.1"/>
    <property type="molecule type" value="Genomic_DNA"/>
</dbReference>
<evidence type="ECO:0000259" key="1">
    <source>
        <dbReference type="Pfam" id="PF12728"/>
    </source>
</evidence>
<comment type="caution">
    <text evidence="2">The sequence shown here is derived from an EMBL/GenBank/DDBJ whole genome shotgun (WGS) entry which is preliminary data.</text>
</comment>
<dbReference type="Proteomes" id="UP000635565">
    <property type="component" value="Unassembled WGS sequence"/>
</dbReference>
<accession>A0ABQ3VE20</accession>
<organism evidence="2 3">
    <name type="scientific">Dictyobacter formicarum</name>
    <dbReference type="NCBI Taxonomy" id="2778368"/>
    <lineage>
        <taxon>Bacteria</taxon>
        <taxon>Bacillati</taxon>
        <taxon>Chloroflexota</taxon>
        <taxon>Ktedonobacteria</taxon>
        <taxon>Ktedonobacterales</taxon>
        <taxon>Dictyobacteraceae</taxon>
        <taxon>Dictyobacter</taxon>
    </lineage>
</organism>
<reference evidence="2 3" key="1">
    <citation type="journal article" date="2021" name="Int. J. Syst. Evol. Microbiol.">
        <title>Reticulibacter mediterranei gen. nov., sp. nov., within the new family Reticulibacteraceae fam. nov., and Ktedonospora formicarum gen. nov., sp. nov., Ktedonobacter robiniae sp. nov., Dictyobacter formicarum sp. nov. and Dictyobacter arantiisoli sp. nov., belonging to the class Ktedonobacteria.</title>
        <authorList>
            <person name="Yabe S."/>
            <person name="Zheng Y."/>
            <person name="Wang C.M."/>
            <person name="Sakai Y."/>
            <person name="Abe K."/>
            <person name="Yokota A."/>
            <person name="Donadio S."/>
            <person name="Cavaletti L."/>
            <person name="Monciardini P."/>
        </authorList>
    </citation>
    <scope>NUCLEOTIDE SEQUENCE [LARGE SCALE GENOMIC DNA]</scope>
    <source>
        <strain evidence="2 3">SOSP1-9</strain>
    </source>
</reference>
<keyword evidence="3" id="KW-1185">Reference proteome</keyword>
<dbReference type="InterPro" id="IPR010093">
    <property type="entry name" value="SinI_DNA-bd"/>
</dbReference>
<dbReference type="InterPro" id="IPR041657">
    <property type="entry name" value="HTH_17"/>
</dbReference>
<gene>
    <name evidence="2" type="ORF">KSZ_23980</name>
</gene>
<dbReference type="RefSeq" id="WP_201362016.1">
    <property type="nucleotide sequence ID" value="NZ_BNJJ01000006.1"/>
</dbReference>
<feature type="domain" description="Helix-turn-helix" evidence="1">
    <location>
        <begin position="14"/>
        <end position="64"/>
    </location>
</feature>
<sequence length="69" mass="7841">MQQEDEQQEIQPLLLTIPQAARSLGISRAKLYVLLAQQQGPPVIRFGRAVRISIDSLQKWIKEQENASL</sequence>
<proteinExistence type="predicted"/>
<dbReference type="Pfam" id="PF12728">
    <property type="entry name" value="HTH_17"/>
    <property type="match status" value="1"/>
</dbReference>
<evidence type="ECO:0000313" key="3">
    <source>
        <dbReference type="Proteomes" id="UP000635565"/>
    </source>
</evidence>
<evidence type="ECO:0000313" key="2">
    <source>
        <dbReference type="EMBL" id="GHO84392.1"/>
    </source>
</evidence>